<evidence type="ECO:0000256" key="1">
    <source>
        <dbReference type="ARBA" id="ARBA00004275"/>
    </source>
</evidence>
<evidence type="ECO:0000256" key="2">
    <source>
        <dbReference type="ARBA" id="ARBA00023140"/>
    </source>
</evidence>
<dbReference type="Pfam" id="PF00378">
    <property type="entry name" value="ECH_1"/>
    <property type="match status" value="1"/>
</dbReference>
<accession>A0AAV5TJ92</accession>
<name>A0AAV5TJ92_9BILA</name>
<organism evidence="4 5">
    <name type="scientific">Pristionchus entomophagus</name>
    <dbReference type="NCBI Taxonomy" id="358040"/>
    <lineage>
        <taxon>Eukaryota</taxon>
        <taxon>Metazoa</taxon>
        <taxon>Ecdysozoa</taxon>
        <taxon>Nematoda</taxon>
        <taxon>Chromadorea</taxon>
        <taxon>Rhabditida</taxon>
        <taxon>Rhabditina</taxon>
        <taxon>Diplogasteromorpha</taxon>
        <taxon>Diplogasteroidea</taxon>
        <taxon>Neodiplogasteridae</taxon>
        <taxon>Pristionchus</taxon>
    </lineage>
</organism>
<evidence type="ECO:0000313" key="5">
    <source>
        <dbReference type="Proteomes" id="UP001432027"/>
    </source>
</evidence>
<sequence length="253" mass="28575">MSVRSEVRGAAYWIIMDRPQRSNALNIEMYDELCSALDDANDSEDTLITVFTGVGDCYSSGNDFTPEEMAKCGYPTLDYEHGFSKFVRRLLIHQKVLMGLVNGPAMGISCTTLGLFDYVVCSDSAYFLCPFSTLGVSPEGVSSAIFQRIMGTSNATEMLLFNEPMSAEQALQRGYVSRVFTKAEFVQKTTELVEKYSKLPKHSVLASKELCRGQKWRREMLSVHNDEYDLLRVLFVDERSLAQIMKKFPKNKI</sequence>
<dbReference type="PANTHER" id="PTHR43684:SF1">
    <property type="entry name" value="ENOYL-COA DELTA ISOMERASE 2"/>
    <property type="match status" value="1"/>
</dbReference>
<keyword evidence="5" id="KW-1185">Reference proteome</keyword>
<protein>
    <submittedName>
        <fullName evidence="4">Uncharacterized protein</fullName>
    </submittedName>
</protein>
<dbReference type="GO" id="GO:0004165">
    <property type="term" value="F:delta(3)-delta(2)-enoyl-CoA isomerase activity"/>
    <property type="evidence" value="ECO:0007669"/>
    <property type="project" value="UniProtKB-ARBA"/>
</dbReference>
<dbReference type="InterPro" id="IPR029045">
    <property type="entry name" value="ClpP/crotonase-like_dom_sf"/>
</dbReference>
<gene>
    <name evidence="4" type="ORF">PENTCL1PPCAC_16531</name>
</gene>
<dbReference type="SUPFAM" id="SSF52096">
    <property type="entry name" value="ClpP/crotonase"/>
    <property type="match status" value="1"/>
</dbReference>
<dbReference type="GO" id="GO:0005777">
    <property type="term" value="C:peroxisome"/>
    <property type="evidence" value="ECO:0007669"/>
    <property type="project" value="UniProtKB-SubCell"/>
</dbReference>
<dbReference type="Proteomes" id="UP001432027">
    <property type="component" value="Unassembled WGS sequence"/>
</dbReference>
<dbReference type="EMBL" id="BTSX01000004">
    <property type="protein sequence ID" value="GMS94356.1"/>
    <property type="molecule type" value="Genomic_DNA"/>
</dbReference>
<keyword evidence="3" id="KW-0413">Isomerase</keyword>
<dbReference type="InterPro" id="IPR051053">
    <property type="entry name" value="ECH/Chromodomain_protein"/>
</dbReference>
<comment type="subcellular location">
    <subcellularLocation>
        <location evidence="1">Peroxisome</location>
    </subcellularLocation>
</comment>
<dbReference type="PANTHER" id="PTHR43684">
    <property type="match status" value="1"/>
</dbReference>
<dbReference type="CDD" id="cd06558">
    <property type="entry name" value="crotonase-like"/>
    <property type="match status" value="1"/>
</dbReference>
<evidence type="ECO:0000256" key="3">
    <source>
        <dbReference type="ARBA" id="ARBA00023235"/>
    </source>
</evidence>
<evidence type="ECO:0000313" key="4">
    <source>
        <dbReference type="EMBL" id="GMS94356.1"/>
    </source>
</evidence>
<comment type="caution">
    <text evidence="4">The sequence shown here is derived from an EMBL/GenBank/DDBJ whole genome shotgun (WGS) entry which is preliminary data.</text>
</comment>
<dbReference type="Gene3D" id="3.90.226.10">
    <property type="entry name" value="2-enoyl-CoA Hydratase, Chain A, domain 1"/>
    <property type="match status" value="1"/>
</dbReference>
<dbReference type="InterPro" id="IPR001753">
    <property type="entry name" value="Enoyl-CoA_hydra/iso"/>
</dbReference>
<keyword evidence="2" id="KW-0576">Peroxisome</keyword>
<reference evidence="4" key="1">
    <citation type="submission" date="2023-10" db="EMBL/GenBank/DDBJ databases">
        <title>Genome assembly of Pristionchus species.</title>
        <authorList>
            <person name="Yoshida K."/>
            <person name="Sommer R.J."/>
        </authorList>
    </citation>
    <scope>NUCLEOTIDE SEQUENCE</scope>
    <source>
        <strain evidence="4">RS0144</strain>
    </source>
</reference>
<proteinExistence type="predicted"/>
<dbReference type="AlphaFoldDB" id="A0AAV5TJ92"/>